<dbReference type="GO" id="GO:0030976">
    <property type="term" value="F:thiamine pyrophosphate binding"/>
    <property type="evidence" value="ECO:0007669"/>
    <property type="project" value="InterPro"/>
</dbReference>
<dbReference type="InterPro" id="IPR029061">
    <property type="entry name" value="THDP-binding"/>
</dbReference>
<dbReference type="Pfam" id="PF02775">
    <property type="entry name" value="TPP_enzyme_C"/>
    <property type="match status" value="1"/>
</dbReference>
<dbReference type="InterPro" id="IPR047211">
    <property type="entry name" value="POXB-like"/>
</dbReference>
<evidence type="ECO:0000256" key="1">
    <source>
        <dbReference type="ARBA" id="ARBA00007812"/>
    </source>
</evidence>
<dbReference type="InterPro" id="IPR012000">
    <property type="entry name" value="Thiamin_PyroP_enz_cen_dom"/>
</dbReference>
<name>A0A158KL63_9BURK</name>
<dbReference type="InterPro" id="IPR047210">
    <property type="entry name" value="TPP_PYR_POXB-like"/>
</dbReference>
<comment type="similarity">
    <text evidence="1 3">Belongs to the TPP enzyme family.</text>
</comment>
<dbReference type="GO" id="GO:0000287">
    <property type="term" value="F:magnesium ion binding"/>
    <property type="evidence" value="ECO:0007669"/>
    <property type="project" value="InterPro"/>
</dbReference>
<dbReference type="OrthoDB" id="2254214at2"/>
<gene>
    <name evidence="7" type="ORF">AWB67_05972</name>
</gene>
<dbReference type="InterPro" id="IPR029035">
    <property type="entry name" value="DHS-like_NAD/FAD-binding_dom"/>
</dbReference>
<dbReference type="RefSeq" id="WP_087659720.1">
    <property type="nucleotide sequence ID" value="NZ_FCOL02000067.1"/>
</dbReference>
<protein>
    <submittedName>
        <fullName evidence="7">Thiamine pyrophosphate protein</fullName>
    </submittedName>
</protein>
<feature type="domain" description="Thiamine pyrophosphate enzyme N-terminal TPP-binding" evidence="6">
    <location>
        <begin position="4"/>
        <end position="121"/>
    </location>
</feature>
<accession>A0A158KL63</accession>
<evidence type="ECO:0000256" key="2">
    <source>
        <dbReference type="ARBA" id="ARBA00023052"/>
    </source>
</evidence>
<dbReference type="NCBIfam" id="NF006129">
    <property type="entry name" value="PRK08273.1"/>
    <property type="match status" value="1"/>
</dbReference>
<evidence type="ECO:0000259" key="4">
    <source>
        <dbReference type="Pfam" id="PF00205"/>
    </source>
</evidence>
<keyword evidence="8" id="KW-1185">Reference proteome</keyword>
<organism evidence="7 8">
    <name type="scientific">Caballeronia terrestris</name>
    <dbReference type="NCBI Taxonomy" id="1226301"/>
    <lineage>
        <taxon>Bacteria</taxon>
        <taxon>Pseudomonadati</taxon>
        <taxon>Pseudomonadota</taxon>
        <taxon>Betaproteobacteria</taxon>
        <taxon>Burkholderiales</taxon>
        <taxon>Burkholderiaceae</taxon>
        <taxon>Caballeronia</taxon>
    </lineage>
</organism>
<evidence type="ECO:0000259" key="6">
    <source>
        <dbReference type="Pfam" id="PF02776"/>
    </source>
</evidence>
<dbReference type="InterPro" id="IPR000399">
    <property type="entry name" value="TPP-bd_CS"/>
</dbReference>
<dbReference type="InterPro" id="IPR011766">
    <property type="entry name" value="TPP_enzyme_TPP-bd"/>
</dbReference>
<sequence length="601" mass="65224">MSETVGDFLIDRLHAWGVRRIFGYPGDGINGVLGALNRAEGKIEFIQVRHEEMAAFMASAHAKFTGELGVCLATSGPGASHLLTGLYDARMDHMPVLAVTGQQARAALGGHYQQELDLVSMFKDVAGAFVQQASVPSQVRHLVDRAVRTALSQRKVTAIILPNDLQDLDYQAPARRHGTLHSGVGFSAPKLVPYDADLRRAAEILNEGKKVAILVGAGALNATDEVIAVADKLGAGVAKALLGKAVLPDDLAWVTGSIGLLGTKPSYDLMMQCDTLLMIGSGFPYSEFLPKEGDARGVQIDVEADMLSLRYPMEVNLVGDSAETLRALLPMLAEKMDRAWRKKIEGWTTDWWKTLDKRALETTTGGVNPQRTVWELSKRVPSDAIVTSDSGSCANWYARDLKVQRGMMCSLSGGLASMGAAVPYAIAAKFAFPARPVIALVGDGAMQMNNMAELITVSKYWKQWSNPRWICMVLNNQDLNQVTWEQRVMEGDPKFEASQDIPSVPYHKFAELIGLKGIYVDDAERIGAAWDEALAADRPVVIEVKADPNVPPLPPHITMAQAKAFAMTLMKGDPDQGPMLLETAKQVLSAVLPGHKDGEKK</sequence>
<dbReference type="CDD" id="cd02014">
    <property type="entry name" value="TPP_POX"/>
    <property type="match status" value="1"/>
</dbReference>
<dbReference type="Gene3D" id="3.40.50.1220">
    <property type="entry name" value="TPP-binding domain"/>
    <property type="match status" value="1"/>
</dbReference>
<dbReference type="GO" id="GO:0003824">
    <property type="term" value="F:catalytic activity"/>
    <property type="evidence" value="ECO:0007669"/>
    <property type="project" value="InterPro"/>
</dbReference>
<dbReference type="PANTHER" id="PTHR42981">
    <property type="entry name" value="PYRUVATE DEHYDROGENASE [UBIQUINONE]"/>
    <property type="match status" value="1"/>
</dbReference>
<proteinExistence type="inferred from homology"/>
<feature type="domain" description="Thiamine pyrophosphate enzyme TPP-binding" evidence="5">
    <location>
        <begin position="389"/>
        <end position="544"/>
    </location>
</feature>
<feature type="domain" description="Thiamine pyrophosphate enzyme central" evidence="4">
    <location>
        <begin position="198"/>
        <end position="328"/>
    </location>
</feature>
<dbReference type="AlphaFoldDB" id="A0A158KL63"/>
<dbReference type="EMBL" id="FCOL02000067">
    <property type="protein sequence ID" value="SAL81898.1"/>
    <property type="molecule type" value="Genomic_DNA"/>
</dbReference>
<dbReference type="SUPFAM" id="SSF52467">
    <property type="entry name" value="DHS-like NAD/FAD-binding domain"/>
    <property type="match status" value="1"/>
</dbReference>
<dbReference type="InterPro" id="IPR047212">
    <property type="entry name" value="TPP_POXB-like"/>
</dbReference>
<dbReference type="PROSITE" id="PS00187">
    <property type="entry name" value="TPP_ENZYMES"/>
    <property type="match status" value="1"/>
</dbReference>
<evidence type="ECO:0000256" key="3">
    <source>
        <dbReference type="RuleBase" id="RU362132"/>
    </source>
</evidence>
<reference evidence="7" key="1">
    <citation type="submission" date="2016-01" db="EMBL/GenBank/DDBJ databases">
        <authorList>
            <person name="Peeters C."/>
        </authorList>
    </citation>
    <scope>NUCLEOTIDE SEQUENCE [LARGE SCALE GENOMIC DNA]</scope>
    <source>
        <strain evidence="7">LMG 22937</strain>
    </source>
</reference>
<dbReference type="InterPro" id="IPR012001">
    <property type="entry name" value="Thiamin_PyroP_enz_TPP-bd_dom"/>
</dbReference>
<dbReference type="Pfam" id="PF02776">
    <property type="entry name" value="TPP_enzyme_N"/>
    <property type="match status" value="1"/>
</dbReference>
<dbReference type="Proteomes" id="UP000054925">
    <property type="component" value="Unassembled WGS sequence"/>
</dbReference>
<dbReference type="PANTHER" id="PTHR42981:SF2">
    <property type="entry name" value="PYRUVATE DEHYDROGENASE [UBIQUINONE]"/>
    <property type="match status" value="1"/>
</dbReference>
<dbReference type="GO" id="GO:0019752">
    <property type="term" value="P:carboxylic acid metabolic process"/>
    <property type="evidence" value="ECO:0007669"/>
    <property type="project" value="UniProtKB-ARBA"/>
</dbReference>
<evidence type="ECO:0000313" key="7">
    <source>
        <dbReference type="EMBL" id="SAL81898.1"/>
    </source>
</evidence>
<comment type="caution">
    <text evidence="7">The sequence shown here is derived from an EMBL/GenBank/DDBJ whole genome shotgun (WGS) entry which is preliminary data.</text>
</comment>
<dbReference type="Gene3D" id="3.40.50.970">
    <property type="match status" value="2"/>
</dbReference>
<dbReference type="CDD" id="cd07039">
    <property type="entry name" value="TPP_PYR_POX"/>
    <property type="match status" value="1"/>
</dbReference>
<dbReference type="Pfam" id="PF00205">
    <property type="entry name" value="TPP_enzyme_M"/>
    <property type="match status" value="1"/>
</dbReference>
<evidence type="ECO:0000313" key="8">
    <source>
        <dbReference type="Proteomes" id="UP000054925"/>
    </source>
</evidence>
<evidence type="ECO:0000259" key="5">
    <source>
        <dbReference type="Pfam" id="PF02775"/>
    </source>
</evidence>
<keyword evidence="2 3" id="KW-0786">Thiamine pyrophosphate</keyword>
<dbReference type="SUPFAM" id="SSF52518">
    <property type="entry name" value="Thiamin diphosphate-binding fold (THDP-binding)"/>
    <property type="match status" value="2"/>
</dbReference>